<evidence type="ECO:0000313" key="2">
    <source>
        <dbReference type="Proteomes" id="UP000325579"/>
    </source>
</evidence>
<dbReference type="PANTHER" id="PTHR21310">
    <property type="entry name" value="AMINOGLYCOSIDE PHOSPHOTRANSFERASE-RELATED-RELATED"/>
    <property type="match status" value="1"/>
</dbReference>
<organism evidence="1 2">
    <name type="scientific">Aspergillus pseudonomiae</name>
    <dbReference type="NCBI Taxonomy" id="1506151"/>
    <lineage>
        <taxon>Eukaryota</taxon>
        <taxon>Fungi</taxon>
        <taxon>Dikarya</taxon>
        <taxon>Ascomycota</taxon>
        <taxon>Pezizomycotina</taxon>
        <taxon>Eurotiomycetes</taxon>
        <taxon>Eurotiomycetidae</taxon>
        <taxon>Eurotiales</taxon>
        <taxon>Aspergillaceae</taxon>
        <taxon>Aspergillus</taxon>
        <taxon>Aspergillus subgen. Circumdati</taxon>
    </lineage>
</organism>
<dbReference type="EMBL" id="ML736783">
    <property type="protein sequence ID" value="KAE8402825.1"/>
    <property type="molecule type" value="Genomic_DNA"/>
</dbReference>
<name>A0A5N7D9L3_9EURO</name>
<gene>
    <name evidence="1" type="ORF">BDV37DRAFT_251680</name>
</gene>
<reference evidence="1 2" key="1">
    <citation type="submission" date="2019-04" db="EMBL/GenBank/DDBJ databases">
        <authorList>
            <consortium name="DOE Joint Genome Institute"/>
            <person name="Mondo S."/>
            <person name="Kjaerbolling I."/>
            <person name="Vesth T."/>
            <person name="Frisvad J.C."/>
            <person name="Nybo J.L."/>
            <person name="Theobald S."/>
            <person name="Kildgaard S."/>
            <person name="Isbrandt T."/>
            <person name="Kuo A."/>
            <person name="Sato A."/>
            <person name="Lyhne E.K."/>
            <person name="Kogle M.E."/>
            <person name="Wiebenga A."/>
            <person name="Kun R.S."/>
            <person name="Lubbers R.J."/>
            <person name="Makela M.R."/>
            <person name="Barry K."/>
            <person name="Chovatia M."/>
            <person name="Clum A."/>
            <person name="Daum C."/>
            <person name="Haridas S."/>
            <person name="He G."/>
            <person name="LaButti K."/>
            <person name="Lipzen A."/>
            <person name="Riley R."/>
            <person name="Salamov A."/>
            <person name="Simmons B.A."/>
            <person name="Magnuson J.K."/>
            <person name="Henrissat B."/>
            <person name="Mortensen U.H."/>
            <person name="Larsen T.O."/>
            <person name="Devries R.P."/>
            <person name="Grigoriev I.V."/>
            <person name="Machida M."/>
            <person name="Baker S.E."/>
            <person name="Andersen M.R."/>
            <person name="Cantor M.N."/>
            <person name="Hua S.X."/>
        </authorList>
    </citation>
    <scope>NUCLEOTIDE SEQUENCE [LARGE SCALE GENOMIC DNA]</scope>
    <source>
        <strain evidence="1 2">CBS 119388</strain>
    </source>
</reference>
<dbReference type="OrthoDB" id="5327538at2759"/>
<dbReference type="AlphaFoldDB" id="A0A5N7D9L3"/>
<proteinExistence type="predicted"/>
<dbReference type="InterPro" id="IPR011009">
    <property type="entry name" value="Kinase-like_dom_sf"/>
</dbReference>
<dbReference type="PANTHER" id="PTHR21310:SF15">
    <property type="entry name" value="AMINOGLYCOSIDE PHOSPHOTRANSFERASE DOMAIN-CONTAINING PROTEIN"/>
    <property type="match status" value="1"/>
</dbReference>
<dbReference type="GeneID" id="43667028"/>
<keyword evidence="2" id="KW-1185">Reference proteome</keyword>
<dbReference type="RefSeq" id="XP_031940144.1">
    <property type="nucleotide sequence ID" value="XM_032082337.1"/>
</dbReference>
<dbReference type="Proteomes" id="UP000325579">
    <property type="component" value="Unassembled WGS sequence"/>
</dbReference>
<accession>A0A5N7D9L3</accession>
<dbReference type="SUPFAM" id="SSF56112">
    <property type="entry name" value="Protein kinase-like (PK-like)"/>
    <property type="match status" value="1"/>
</dbReference>
<protein>
    <recommendedName>
        <fullName evidence="3">Aminoglycoside phosphotransferase domain-containing protein</fullName>
    </recommendedName>
</protein>
<evidence type="ECO:0008006" key="3">
    <source>
        <dbReference type="Google" id="ProtNLM"/>
    </source>
</evidence>
<dbReference type="InterPro" id="IPR051678">
    <property type="entry name" value="AGP_Transferase"/>
</dbReference>
<sequence length="364" mass="40940">MGCANYHARIRFPANASVWLIRVPRMNSSIPQLLIDYLVRSEYATLKFPETTTVPAPRAFDYGIAGDTNNKVGVSYILMEEMAGRTWNMQGPHGKRSNDGNDKERLWNGLADILIELQRHPFSKAGSLLPGPSPSKPIVSAVASERFLVLSPSGPFATAKDYYTSFVEQNMALIADGQLFPSFPVNAYLVFLFLKSQIPNLASTANRNIETTEQFYIKHVDDKGDHLMVDDELNIVRVIDWQMARVVPANEAFGPSLVTAEMGEIYNGVSSLTVHDHALARFLKAKGEDDLADIMSKDEKLRRFFFGLDVDFSWNETLLLIRGIWAAFGMDKNTDWKVWKTDMLDQHMHDERLMNIIDSFGAGP</sequence>
<evidence type="ECO:0000313" key="1">
    <source>
        <dbReference type="EMBL" id="KAE8402825.1"/>
    </source>
</evidence>